<evidence type="ECO:0000256" key="1">
    <source>
        <dbReference type="ARBA" id="ARBA00004370"/>
    </source>
</evidence>
<dbReference type="GO" id="GO:0016020">
    <property type="term" value="C:membrane"/>
    <property type="evidence" value="ECO:0007669"/>
    <property type="project" value="UniProtKB-SubCell"/>
</dbReference>
<dbReference type="Pfam" id="PF01124">
    <property type="entry name" value="MAPEG"/>
    <property type="match status" value="1"/>
</dbReference>
<name>A0A4R6PMP8_9GAMM</name>
<dbReference type="InterPro" id="IPR001129">
    <property type="entry name" value="Membr-assoc_MAPEG"/>
</dbReference>
<dbReference type="Proteomes" id="UP000295531">
    <property type="component" value="Unassembled WGS sequence"/>
</dbReference>
<evidence type="ECO:0000256" key="5">
    <source>
        <dbReference type="SAM" id="Phobius"/>
    </source>
</evidence>
<keyword evidence="2 5" id="KW-0812">Transmembrane</keyword>
<comment type="caution">
    <text evidence="6">The sequence shown here is derived from an EMBL/GenBank/DDBJ whole genome shotgun (WGS) entry which is preliminary data.</text>
</comment>
<evidence type="ECO:0000256" key="4">
    <source>
        <dbReference type="ARBA" id="ARBA00023136"/>
    </source>
</evidence>
<dbReference type="EMBL" id="SNXI01000003">
    <property type="protein sequence ID" value="TDP39149.1"/>
    <property type="molecule type" value="Genomic_DNA"/>
</dbReference>
<comment type="subcellular location">
    <subcellularLocation>
        <location evidence="1">Membrane</location>
    </subcellularLocation>
</comment>
<feature type="transmembrane region" description="Helical" evidence="5">
    <location>
        <begin position="66"/>
        <end position="85"/>
    </location>
</feature>
<proteinExistence type="predicted"/>
<evidence type="ECO:0000313" key="6">
    <source>
        <dbReference type="EMBL" id="TDP39149.1"/>
    </source>
</evidence>
<dbReference type="Gene3D" id="1.20.120.550">
    <property type="entry name" value="Membrane associated eicosanoid/glutathione metabolism-like domain"/>
    <property type="match status" value="1"/>
</dbReference>
<keyword evidence="4 5" id="KW-0472">Membrane</keyword>
<dbReference type="InterPro" id="IPR023352">
    <property type="entry name" value="MAPEG-like_dom_sf"/>
</dbReference>
<keyword evidence="7" id="KW-1185">Reference proteome</keyword>
<feature type="transmembrane region" description="Helical" evidence="5">
    <location>
        <begin position="119"/>
        <end position="139"/>
    </location>
</feature>
<reference evidence="6 7" key="1">
    <citation type="submission" date="2019-03" db="EMBL/GenBank/DDBJ databases">
        <title>Freshwater and sediment microbial communities from various areas in North America, analyzing microbe dynamics in response to fracking.</title>
        <authorList>
            <person name="Lamendella R."/>
        </authorList>
    </citation>
    <scope>NUCLEOTIDE SEQUENCE [LARGE SCALE GENOMIC DNA]</scope>
    <source>
        <strain evidence="6 7">18_TX</strain>
    </source>
</reference>
<dbReference type="SUPFAM" id="SSF161084">
    <property type="entry name" value="MAPEG domain-like"/>
    <property type="match status" value="1"/>
</dbReference>
<protein>
    <submittedName>
        <fullName evidence="6">Putative MAPEG superfamily protein</fullName>
    </submittedName>
</protein>
<accession>A0A4R6PMP8</accession>
<feature type="transmembrane region" description="Helical" evidence="5">
    <location>
        <begin position="6"/>
        <end position="26"/>
    </location>
</feature>
<gene>
    <name evidence="6" type="ORF">DEU29_10344</name>
</gene>
<sequence length="142" mass="15648">MLIADYWATLLWMAIIIVTVLLQWFVASGTKAKQTGAIPGKAPQDLSHQSFVFRAWRTHQNSLENLSPMLGTIVLAILAGVHPLWTASATAVFAVARLAHMVLYYVIATEKNPSPRSYFFMLGLLANVVLLVMVFVTLFNGA</sequence>
<evidence type="ECO:0000256" key="2">
    <source>
        <dbReference type="ARBA" id="ARBA00022692"/>
    </source>
</evidence>
<organism evidence="6 7">
    <name type="scientific">Idiomarina aquatica</name>
    <dbReference type="NCBI Taxonomy" id="1327752"/>
    <lineage>
        <taxon>Bacteria</taxon>
        <taxon>Pseudomonadati</taxon>
        <taxon>Pseudomonadota</taxon>
        <taxon>Gammaproteobacteria</taxon>
        <taxon>Alteromonadales</taxon>
        <taxon>Idiomarinaceae</taxon>
        <taxon>Idiomarina</taxon>
    </lineage>
</organism>
<keyword evidence="3 5" id="KW-1133">Transmembrane helix</keyword>
<dbReference type="AlphaFoldDB" id="A0A4R6PMP8"/>
<dbReference type="RefSeq" id="WP_133538870.1">
    <property type="nucleotide sequence ID" value="NZ_SNXI01000003.1"/>
</dbReference>
<dbReference type="OrthoDB" id="5880499at2"/>
<evidence type="ECO:0000313" key="7">
    <source>
        <dbReference type="Proteomes" id="UP000295531"/>
    </source>
</evidence>
<evidence type="ECO:0000256" key="3">
    <source>
        <dbReference type="ARBA" id="ARBA00022989"/>
    </source>
</evidence>